<feature type="compositionally biased region" description="Basic and acidic residues" evidence="1">
    <location>
        <begin position="1"/>
        <end position="10"/>
    </location>
</feature>
<organism evidence="2 3">
    <name type="scientific">Gulo gulo</name>
    <name type="common">Wolverine</name>
    <name type="synonym">Gluton</name>
    <dbReference type="NCBI Taxonomy" id="48420"/>
    <lineage>
        <taxon>Eukaryota</taxon>
        <taxon>Metazoa</taxon>
        <taxon>Chordata</taxon>
        <taxon>Craniata</taxon>
        <taxon>Vertebrata</taxon>
        <taxon>Euteleostomi</taxon>
        <taxon>Mammalia</taxon>
        <taxon>Eutheria</taxon>
        <taxon>Laurasiatheria</taxon>
        <taxon>Carnivora</taxon>
        <taxon>Caniformia</taxon>
        <taxon>Musteloidea</taxon>
        <taxon>Mustelidae</taxon>
        <taxon>Guloninae</taxon>
        <taxon>Gulo</taxon>
    </lineage>
</organism>
<evidence type="ECO:0000256" key="1">
    <source>
        <dbReference type="SAM" id="MobiDB-lite"/>
    </source>
</evidence>
<proteinExistence type="predicted"/>
<evidence type="ECO:0000313" key="2">
    <source>
        <dbReference type="EMBL" id="VCW48773.1"/>
    </source>
</evidence>
<feature type="region of interest" description="Disordered" evidence="1">
    <location>
        <begin position="1"/>
        <end position="48"/>
    </location>
</feature>
<evidence type="ECO:0000313" key="3">
    <source>
        <dbReference type="Proteomes" id="UP000269945"/>
    </source>
</evidence>
<dbReference type="Proteomes" id="UP000269945">
    <property type="component" value="Unassembled WGS sequence"/>
</dbReference>
<name>A0A9X9LCK1_GULGU</name>
<reference evidence="2 3" key="1">
    <citation type="submission" date="2018-10" db="EMBL/GenBank/DDBJ databases">
        <authorList>
            <person name="Ekblom R."/>
            <person name="Jareborg N."/>
        </authorList>
    </citation>
    <scope>NUCLEOTIDE SEQUENCE [LARGE SCALE GENOMIC DNA]</scope>
    <source>
        <tissue evidence="2">Muscle</tissue>
    </source>
</reference>
<keyword evidence="3" id="KW-1185">Reference proteome</keyword>
<sequence>MDKKAKDTCPKSRSSRHGILEPTGTKASAGEGCSRVPETTPPEDKGASVEVQGHSTANVILFSPVEGGSTVRWEQILKNRGNETPFHRSACLKMVKMAGHLGGSVG</sequence>
<comment type="caution">
    <text evidence="2">The sequence shown here is derived from an EMBL/GenBank/DDBJ whole genome shotgun (WGS) entry which is preliminary data.</text>
</comment>
<accession>A0A9X9LCK1</accession>
<gene>
    <name evidence="2" type="ORF">BN2614_LOCUS1</name>
</gene>
<dbReference type="AlphaFoldDB" id="A0A9X9LCK1"/>
<protein>
    <submittedName>
        <fullName evidence="2">Uncharacterized protein</fullName>
    </submittedName>
</protein>
<dbReference type="EMBL" id="CYRY02000170">
    <property type="protein sequence ID" value="VCW48773.1"/>
    <property type="molecule type" value="Genomic_DNA"/>
</dbReference>